<reference evidence="1" key="1">
    <citation type="journal article" date="2022" name="bioRxiv">
        <title>Sequencing and chromosome-scale assembly of the giantPleurodeles waltlgenome.</title>
        <authorList>
            <person name="Brown T."/>
            <person name="Elewa A."/>
            <person name="Iarovenko S."/>
            <person name="Subramanian E."/>
            <person name="Araus A.J."/>
            <person name="Petzold A."/>
            <person name="Susuki M."/>
            <person name="Suzuki K.-i.T."/>
            <person name="Hayashi T."/>
            <person name="Toyoda A."/>
            <person name="Oliveira C."/>
            <person name="Osipova E."/>
            <person name="Leigh N.D."/>
            <person name="Simon A."/>
            <person name="Yun M.H."/>
        </authorList>
    </citation>
    <scope>NUCLEOTIDE SEQUENCE</scope>
    <source>
        <strain evidence="1">20211129_DDA</strain>
        <tissue evidence="1">Liver</tissue>
    </source>
</reference>
<dbReference type="EMBL" id="JANPWB010000008">
    <property type="protein sequence ID" value="KAJ1161289.1"/>
    <property type="molecule type" value="Genomic_DNA"/>
</dbReference>
<accession>A0AAV7S9X1</accession>
<organism evidence="1 2">
    <name type="scientific">Pleurodeles waltl</name>
    <name type="common">Iberian ribbed newt</name>
    <dbReference type="NCBI Taxonomy" id="8319"/>
    <lineage>
        <taxon>Eukaryota</taxon>
        <taxon>Metazoa</taxon>
        <taxon>Chordata</taxon>
        <taxon>Craniata</taxon>
        <taxon>Vertebrata</taxon>
        <taxon>Euteleostomi</taxon>
        <taxon>Amphibia</taxon>
        <taxon>Batrachia</taxon>
        <taxon>Caudata</taxon>
        <taxon>Salamandroidea</taxon>
        <taxon>Salamandridae</taxon>
        <taxon>Pleurodelinae</taxon>
        <taxon>Pleurodeles</taxon>
    </lineage>
</organism>
<dbReference type="Proteomes" id="UP001066276">
    <property type="component" value="Chromosome 4_2"/>
</dbReference>
<keyword evidence="2" id="KW-1185">Reference proteome</keyword>
<protein>
    <submittedName>
        <fullName evidence="1">Uncharacterized protein</fullName>
    </submittedName>
</protein>
<evidence type="ECO:0000313" key="1">
    <source>
        <dbReference type="EMBL" id="KAJ1161289.1"/>
    </source>
</evidence>
<evidence type="ECO:0000313" key="2">
    <source>
        <dbReference type="Proteomes" id="UP001066276"/>
    </source>
</evidence>
<dbReference type="AlphaFoldDB" id="A0AAV7S9X1"/>
<name>A0AAV7S9X1_PLEWA</name>
<sequence length="163" mass="17779">MYGDTFKSLHCGVSSVSVQKTVTRQLRHCARGHRTGGPQLALELGPAGVRSCGANRAPEGKGGLGLKGQVLLDPSLREPDRPLQLRTFAGPSSKASCGPPRPVSSRVVLQLPGYRPFIPRTRHNGGFPMRHHTSPVYGFYYVFQFNGEQLDCVRIPLVATVMR</sequence>
<comment type="caution">
    <text evidence="1">The sequence shown here is derived from an EMBL/GenBank/DDBJ whole genome shotgun (WGS) entry which is preliminary data.</text>
</comment>
<gene>
    <name evidence="1" type="ORF">NDU88_001776</name>
</gene>
<proteinExistence type="predicted"/>